<feature type="transmembrane region" description="Helical" evidence="1">
    <location>
        <begin position="86"/>
        <end position="116"/>
    </location>
</feature>
<evidence type="ECO:0000313" key="3">
    <source>
        <dbReference type="Proteomes" id="UP000800036"/>
    </source>
</evidence>
<organism evidence="2 3">
    <name type="scientific">Bimuria novae-zelandiae CBS 107.79</name>
    <dbReference type="NCBI Taxonomy" id="1447943"/>
    <lineage>
        <taxon>Eukaryota</taxon>
        <taxon>Fungi</taxon>
        <taxon>Dikarya</taxon>
        <taxon>Ascomycota</taxon>
        <taxon>Pezizomycotina</taxon>
        <taxon>Dothideomycetes</taxon>
        <taxon>Pleosporomycetidae</taxon>
        <taxon>Pleosporales</taxon>
        <taxon>Massarineae</taxon>
        <taxon>Didymosphaeriaceae</taxon>
        <taxon>Bimuria</taxon>
    </lineage>
</organism>
<keyword evidence="1" id="KW-0812">Transmembrane</keyword>
<evidence type="ECO:0000256" key="1">
    <source>
        <dbReference type="SAM" id="Phobius"/>
    </source>
</evidence>
<reference evidence="2" key="1">
    <citation type="journal article" date="2020" name="Stud. Mycol.">
        <title>101 Dothideomycetes genomes: a test case for predicting lifestyles and emergence of pathogens.</title>
        <authorList>
            <person name="Haridas S."/>
            <person name="Albert R."/>
            <person name="Binder M."/>
            <person name="Bloem J."/>
            <person name="Labutti K."/>
            <person name="Salamov A."/>
            <person name="Andreopoulos B."/>
            <person name="Baker S."/>
            <person name="Barry K."/>
            <person name="Bills G."/>
            <person name="Bluhm B."/>
            <person name="Cannon C."/>
            <person name="Castanera R."/>
            <person name="Culley D."/>
            <person name="Daum C."/>
            <person name="Ezra D."/>
            <person name="Gonzalez J."/>
            <person name="Henrissat B."/>
            <person name="Kuo A."/>
            <person name="Liang C."/>
            <person name="Lipzen A."/>
            <person name="Lutzoni F."/>
            <person name="Magnuson J."/>
            <person name="Mondo S."/>
            <person name="Nolan M."/>
            <person name="Ohm R."/>
            <person name="Pangilinan J."/>
            <person name="Park H.-J."/>
            <person name="Ramirez L."/>
            <person name="Alfaro M."/>
            <person name="Sun H."/>
            <person name="Tritt A."/>
            <person name="Yoshinaga Y."/>
            <person name="Zwiers L.-H."/>
            <person name="Turgeon B."/>
            <person name="Goodwin S."/>
            <person name="Spatafora J."/>
            <person name="Crous P."/>
            <person name="Grigoriev I."/>
        </authorList>
    </citation>
    <scope>NUCLEOTIDE SEQUENCE</scope>
    <source>
        <strain evidence="2">CBS 107.79</strain>
    </source>
</reference>
<gene>
    <name evidence="2" type="ORF">BU23DRAFT_572309</name>
</gene>
<keyword evidence="1" id="KW-0472">Membrane</keyword>
<keyword evidence="3" id="KW-1185">Reference proteome</keyword>
<dbReference type="EMBL" id="ML976719">
    <property type="protein sequence ID" value="KAF1968573.1"/>
    <property type="molecule type" value="Genomic_DNA"/>
</dbReference>
<proteinExistence type="predicted"/>
<dbReference type="AlphaFoldDB" id="A0A6A5UTP8"/>
<dbReference type="Proteomes" id="UP000800036">
    <property type="component" value="Unassembled WGS sequence"/>
</dbReference>
<accession>A0A6A5UTP8</accession>
<sequence length="159" mass="17875">MQAPDHSPPTPQAERQILVAQPLLKVAAVFACKAHRLVPTSLQHQINNPSSTLALIQPTRNSDLPAPLIVEHGLNMMARFERNESAFIFGLLQTAFAALAVVLRILTLVAGIMRLTHSYRKYARRRRERELVFELEAQIPEIRYINRPYCLPVESAAAT</sequence>
<keyword evidence="1" id="KW-1133">Transmembrane helix</keyword>
<evidence type="ECO:0000313" key="2">
    <source>
        <dbReference type="EMBL" id="KAF1968573.1"/>
    </source>
</evidence>
<protein>
    <submittedName>
        <fullName evidence="2">Uncharacterized protein</fullName>
    </submittedName>
</protein>
<name>A0A6A5UTP8_9PLEO</name>